<comment type="caution">
    <text evidence="1">The sequence shown here is derived from an EMBL/GenBank/DDBJ whole genome shotgun (WGS) entry which is preliminary data.</text>
</comment>
<reference evidence="1" key="1">
    <citation type="submission" date="2024-07" db="EMBL/GenBank/DDBJ databases">
        <title>Metagenome and Metagenome-Assembled Genomes of Archaea from a hot spring from the geothermal field of Los Azufres, Mexico.</title>
        <authorList>
            <person name="Marin-Paredes R."/>
            <person name="Martinez-Romero E."/>
            <person name="Servin-Garciduenas L.E."/>
        </authorList>
    </citation>
    <scope>NUCLEOTIDE SEQUENCE</scope>
    <source>
        <strain evidence="1">AZ1-454</strain>
    </source>
</reference>
<protein>
    <submittedName>
        <fullName evidence="1">Uncharacterized protein</fullName>
    </submittedName>
</protein>
<evidence type="ECO:0000313" key="2">
    <source>
        <dbReference type="Proteomes" id="UP000053480"/>
    </source>
</evidence>
<evidence type="ECO:0000313" key="1">
    <source>
        <dbReference type="EMBL" id="MEW9491965.1"/>
    </source>
</evidence>
<name>A0ACC6TQ69_9CREN</name>
<sequence>MSNTEFFKLQDLILKRTSLEKVKIHLESRKERTVYSWIASELKEFVKTKDDIFRPYIDKILEGIRTEDYEKVLEGVNASIALLDKKIDEMYKRMANS</sequence>
<accession>A0ACC6TQ69</accession>
<dbReference type="EMBL" id="JZWS03000009">
    <property type="protein sequence ID" value="MEW9491965.1"/>
    <property type="molecule type" value="Genomic_DNA"/>
</dbReference>
<organism evidence="1 2">
    <name type="scientific">Candidatus Aramenus sulfurataquae</name>
    <dbReference type="NCBI Taxonomy" id="1326980"/>
    <lineage>
        <taxon>Archaea</taxon>
        <taxon>Thermoproteota</taxon>
        <taxon>Thermoprotei</taxon>
        <taxon>Sulfolobales</taxon>
        <taxon>Sulfolobaceae</taxon>
        <taxon>Candidatus Aramenus</taxon>
    </lineage>
</organism>
<dbReference type="Proteomes" id="UP000053480">
    <property type="component" value="Unassembled WGS sequence"/>
</dbReference>
<gene>
    <name evidence="1" type="ORF">TQ35_0007190</name>
</gene>
<proteinExistence type="predicted"/>